<keyword evidence="2" id="KW-0645">Protease</keyword>
<evidence type="ECO:0000313" key="2">
    <source>
        <dbReference type="EMBL" id="NJB70751.1"/>
    </source>
</evidence>
<dbReference type="GO" id="GO:0006508">
    <property type="term" value="P:proteolysis"/>
    <property type="evidence" value="ECO:0007669"/>
    <property type="project" value="InterPro"/>
</dbReference>
<dbReference type="InterPro" id="IPR052179">
    <property type="entry name" value="DD-CPase-like"/>
</dbReference>
<dbReference type="InterPro" id="IPR009045">
    <property type="entry name" value="Zn_M74/Hedgehog-like"/>
</dbReference>
<keyword evidence="2" id="KW-0378">Hydrolase</keyword>
<name>A0A846QRI5_9FLAO</name>
<dbReference type="AlphaFoldDB" id="A0A846QRI5"/>
<dbReference type="SUPFAM" id="SSF55166">
    <property type="entry name" value="Hedgehog/DD-peptidase"/>
    <property type="match status" value="1"/>
</dbReference>
<evidence type="ECO:0000259" key="1">
    <source>
        <dbReference type="Pfam" id="PF02557"/>
    </source>
</evidence>
<organism evidence="2 3">
    <name type="scientific">Saonia flava</name>
    <dbReference type="NCBI Taxonomy" id="523696"/>
    <lineage>
        <taxon>Bacteria</taxon>
        <taxon>Pseudomonadati</taxon>
        <taxon>Bacteroidota</taxon>
        <taxon>Flavobacteriia</taxon>
        <taxon>Flavobacteriales</taxon>
        <taxon>Flavobacteriaceae</taxon>
        <taxon>Saonia</taxon>
    </lineage>
</organism>
<proteinExistence type="predicted"/>
<dbReference type="Proteomes" id="UP000590442">
    <property type="component" value="Unassembled WGS sequence"/>
</dbReference>
<dbReference type="CDD" id="cd14847">
    <property type="entry name" value="DD-carboxypeptidase_like"/>
    <property type="match status" value="1"/>
</dbReference>
<dbReference type="InterPro" id="IPR003709">
    <property type="entry name" value="VanY-like_core_dom"/>
</dbReference>
<reference evidence="2 3" key="1">
    <citation type="submission" date="2020-03" db="EMBL/GenBank/DDBJ databases">
        <title>Genomic Encyclopedia of Type Strains, Phase IV (KMG-IV): sequencing the most valuable type-strain genomes for metagenomic binning, comparative biology and taxonomic classification.</title>
        <authorList>
            <person name="Goeker M."/>
        </authorList>
    </citation>
    <scope>NUCLEOTIDE SEQUENCE [LARGE SCALE GENOMIC DNA]</scope>
    <source>
        <strain evidence="2 3">DSM 29762</strain>
    </source>
</reference>
<keyword evidence="3" id="KW-1185">Reference proteome</keyword>
<sequence>MTIHIAKYFLTLGKTFSKELGYNNIGNVFDIPKVGKYNIQKTNQMKRRSFIHKSSFFGMALTTMPHSIWPTQEEYTVEELMGKAEIKLHGEGINLRKEAHDAFLEMKKAAYSDGIDLKIVSSFRDFYRQESIWERKYNQYTESDNMDPLDAIDKIIEYSTIPGTSRHHWGTDIDIIDGYRKTTGDVLVPEKFEEEGPFVAFKKWMDENSRKYGFYLVYTNEPKRKGFKYEPWHYSYAPISIPMLAAYRSKNILQLIQKEEFSGKEHFTAGFIRSYIRNNILDINPELL</sequence>
<evidence type="ECO:0000313" key="3">
    <source>
        <dbReference type="Proteomes" id="UP000590442"/>
    </source>
</evidence>
<comment type="caution">
    <text evidence="2">The sequence shown here is derived from an EMBL/GenBank/DDBJ whole genome shotgun (WGS) entry which is preliminary data.</text>
</comment>
<dbReference type="Gene3D" id="3.30.1380.10">
    <property type="match status" value="1"/>
</dbReference>
<dbReference type="PANTHER" id="PTHR34385:SF1">
    <property type="entry name" value="PEPTIDOGLYCAN L-ALANYL-D-GLUTAMATE ENDOPEPTIDASE CWLK"/>
    <property type="match status" value="1"/>
</dbReference>
<gene>
    <name evidence="2" type="ORF">GGR42_001213</name>
</gene>
<dbReference type="Pfam" id="PF02557">
    <property type="entry name" value="VanY"/>
    <property type="match status" value="1"/>
</dbReference>
<accession>A0A846QRI5</accession>
<dbReference type="GO" id="GO:0004180">
    <property type="term" value="F:carboxypeptidase activity"/>
    <property type="evidence" value="ECO:0007669"/>
    <property type="project" value="UniProtKB-KW"/>
</dbReference>
<protein>
    <submittedName>
        <fullName evidence="2">LAS superfamily LD-carboxypeptidase LdcB</fullName>
    </submittedName>
</protein>
<dbReference type="PANTHER" id="PTHR34385">
    <property type="entry name" value="D-ALANYL-D-ALANINE CARBOXYPEPTIDASE"/>
    <property type="match status" value="1"/>
</dbReference>
<keyword evidence="2" id="KW-0121">Carboxypeptidase</keyword>
<dbReference type="EMBL" id="JAATJJ010000001">
    <property type="protein sequence ID" value="NJB70751.1"/>
    <property type="molecule type" value="Genomic_DNA"/>
</dbReference>
<feature type="domain" description="D-alanyl-D-alanine carboxypeptidase-like core" evidence="1">
    <location>
        <begin position="93"/>
        <end position="238"/>
    </location>
</feature>